<proteinExistence type="predicted"/>
<dbReference type="EMBL" id="MN739352">
    <property type="protein sequence ID" value="QHT00113.1"/>
    <property type="molecule type" value="Genomic_DNA"/>
</dbReference>
<sequence>MSGAQTPLEYELFDEFINILSDRNVWKNIYRPVHGYRIIYHHFVHIKDYINMQNKAKQIMDAIAKNEKIEQVLKGELIDYMIERGMKYNKYETLFENASQIIDCTPEEMYDRLAPYITNKLIGANFQTNIGNIFHILTSAKKHKKIGDSFIVKLQTLVDCGCDLTLINIYGETPMESALDFKCEKMCDIYSKLALHKNKFSNVIIGLKTLSIGTQNQDLKNTATCLLFGILIGILITK</sequence>
<organism evidence="1">
    <name type="scientific">viral metagenome</name>
    <dbReference type="NCBI Taxonomy" id="1070528"/>
    <lineage>
        <taxon>unclassified sequences</taxon>
        <taxon>metagenomes</taxon>
        <taxon>organismal metagenomes</taxon>
    </lineage>
</organism>
<name>A0A6C0C712_9ZZZZ</name>
<protein>
    <submittedName>
        <fullName evidence="1">Uncharacterized protein</fullName>
    </submittedName>
</protein>
<reference evidence="1" key="1">
    <citation type="journal article" date="2020" name="Nature">
        <title>Giant virus diversity and host interactions through global metagenomics.</title>
        <authorList>
            <person name="Schulz F."/>
            <person name="Roux S."/>
            <person name="Paez-Espino D."/>
            <person name="Jungbluth S."/>
            <person name="Walsh D.A."/>
            <person name="Denef V.J."/>
            <person name="McMahon K.D."/>
            <person name="Konstantinidis K.T."/>
            <person name="Eloe-Fadrosh E.A."/>
            <person name="Kyrpides N.C."/>
            <person name="Woyke T."/>
        </authorList>
    </citation>
    <scope>NUCLEOTIDE SEQUENCE</scope>
    <source>
        <strain evidence="1">GVMAG-M-3300020192-26</strain>
    </source>
</reference>
<evidence type="ECO:0000313" key="1">
    <source>
        <dbReference type="EMBL" id="QHT00113.1"/>
    </source>
</evidence>
<accession>A0A6C0C712</accession>
<dbReference type="AlphaFoldDB" id="A0A6C0C712"/>